<dbReference type="eggNOG" id="COG5516">
    <property type="taxonomic scope" value="Bacteria"/>
</dbReference>
<dbReference type="EMBL" id="BA000045">
    <property type="protein sequence ID" value="BAC92347.1"/>
    <property type="molecule type" value="Genomic_DNA"/>
</dbReference>
<evidence type="ECO:0000259" key="1">
    <source>
        <dbReference type="Pfam" id="PF11706"/>
    </source>
</evidence>
<reference evidence="2 3" key="1">
    <citation type="journal article" date="2003" name="DNA Res.">
        <title>Complete genome structure of Gloeobacter violaceus PCC 7421, a cyanobacterium that lacks thylakoids.</title>
        <authorList>
            <person name="Nakamura Y."/>
            <person name="Kaneko T."/>
            <person name="Sato S."/>
            <person name="Mimuro M."/>
            <person name="Miyashita H."/>
            <person name="Tsuchiya T."/>
            <person name="Sasamoto S."/>
            <person name="Watanabe A."/>
            <person name="Kawashima K."/>
            <person name="Kishida Y."/>
            <person name="Kiyokawa C."/>
            <person name="Kohara M."/>
            <person name="Matsumoto M."/>
            <person name="Matsuno A."/>
            <person name="Nakazaki N."/>
            <person name="Shimpo S."/>
            <person name="Takeuchi C."/>
            <person name="Yamada M."/>
            <person name="Tabata S."/>
        </authorList>
    </citation>
    <scope>NUCLEOTIDE SEQUENCE [LARGE SCALE GENOMIC DNA]</scope>
    <source>
        <strain evidence="3">ATCC 29082 / PCC 7421</strain>
    </source>
</reference>
<gene>
    <name evidence="2" type="ordered locus">gll4406</name>
</gene>
<dbReference type="Pfam" id="PF07336">
    <property type="entry name" value="ABATE"/>
    <property type="match status" value="1"/>
</dbReference>
<proteinExistence type="predicted"/>
<dbReference type="InterPro" id="IPR010852">
    <property type="entry name" value="ABATE"/>
</dbReference>
<evidence type="ECO:0000313" key="2">
    <source>
        <dbReference type="EMBL" id="BAC92347.1"/>
    </source>
</evidence>
<sequence length="186" mass="20998">MDVLCFELINSERHDHCGSGRSEDRLSDPDWLVRFLNRWGLAAVEAPDGGELESLVQLRHLLRRIVDAVAAGEPPAAADLDALNRVLQAAPTSRRLVCCGEEGYRLQLTPVCQDWPWVLAEIAASFAELLGTGNLRRIKICENPDCRWVFFDESKCCGKRWCDDGCANLMKVRRFRKRQRAEQTGA</sequence>
<dbReference type="Pfam" id="PF11706">
    <property type="entry name" value="zf-CGNR"/>
    <property type="match status" value="1"/>
</dbReference>
<dbReference type="Gene3D" id="1.10.3300.10">
    <property type="entry name" value="Jann2411-like domain"/>
    <property type="match status" value="1"/>
</dbReference>
<accession>Q7ND30</accession>
<dbReference type="PANTHER" id="PTHR35525">
    <property type="entry name" value="BLL6575 PROTEIN"/>
    <property type="match status" value="1"/>
</dbReference>
<dbReference type="InterPro" id="IPR021005">
    <property type="entry name" value="Znf_CGNR"/>
</dbReference>
<dbReference type="STRING" id="251221.gene:10761925"/>
<dbReference type="SUPFAM" id="SSF160904">
    <property type="entry name" value="Jann2411-like"/>
    <property type="match status" value="1"/>
</dbReference>
<dbReference type="KEGG" id="gvi:gll4406"/>
<dbReference type="InParanoid" id="Q7ND30"/>
<dbReference type="Proteomes" id="UP000000557">
    <property type="component" value="Chromosome"/>
</dbReference>
<dbReference type="PANTHER" id="PTHR35525:SF3">
    <property type="entry name" value="BLL6575 PROTEIN"/>
    <property type="match status" value="1"/>
</dbReference>
<dbReference type="AlphaFoldDB" id="Q7ND30"/>
<dbReference type="HOGENOM" id="CLU_087298_0_1_3"/>
<protein>
    <submittedName>
        <fullName evidence="2">Gll4406 protein</fullName>
    </submittedName>
</protein>
<evidence type="ECO:0000313" key="3">
    <source>
        <dbReference type="Proteomes" id="UP000000557"/>
    </source>
</evidence>
<dbReference type="InterPro" id="IPR023286">
    <property type="entry name" value="ABATE_dom_sf"/>
</dbReference>
<dbReference type="RefSeq" id="WP_011144389.1">
    <property type="nucleotide sequence ID" value="NC_005125.1"/>
</dbReference>
<organism evidence="2 3">
    <name type="scientific">Gloeobacter violaceus (strain ATCC 29082 / PCC 7421)</name>
    <dbReference type="NCBI Taxonomy" id="251221"/>
    <lineage>
        <taxon>Bacteria</taxon>
        <taxon>Bacillati</taxon>
        <taxon>Cyanobacteriota</taxon>
        <taxon>Cyanophyceae</taxon>
        <taxon>Gloeobacterales</taxon>
        <taxon>Gloeobacteraceae</taxon>
        <taxon>Gloeobacter</taxon>
    </lineage>
</organism>
<reference evidence="2 3" key="2">
    <citation type="journal article" date="2003" name="DNA Res.">
        <title>Complete genome structure of Gloeobacter violaceus PCC 7421, a cyanobacterium that lacks thylakoids (supplement).</title>
        <authorList>
            <person name="Nakamura Y."/>
            <person name="Kaneko T."/>
            <person name="Sato S."/>
            <person name="Mimuro M."/>
            <person name="Miyashita H."/>
            <person name="Tsuchiya T."/>
            <person name="Sasamoto S."/>
            <person name="Watanabe A."/>
            <person name="Kawashima K."/>
            <person name="Kishida Y."/>
            <person name="Kiyokawa C."/>
            <person name="Kohara M."/>
            <person name="Matsumoto M."/>
            <person name="Matsuno A."/>
            <person name="Nakazaki N."/>
            <person name="Shimpo S."/>
            <person name="Takeuchi C."/>
            <person name="Yamada M."/>
            <person name="Tabata S."/>
        </authorList>
    </citation>
    <scope>NUCLEOTIDE SEQUENCE [LARGE SCALE GENOMIC DNA]</scope>
    <source>
        <strain evidence="3">ATCC 29082 / PCC 7421</strain>
    </source>
</reference>
<name>Q7ND30_GLOVI</name>
<keyword evidence="3" id="KW-1185">Reference proteome</keyword>
<dbReference type="PATRIC" id="fig|251221.4.peg.4435"/>
<dbReference type="OrthoDB" id="163345at2"/>
<dbReference type="EnsemblBacteria" id="BAC92347">
    <property type="protein sequence ID" value="BAC92347"/>
    <property type="gene ID" value="BAC92347"/>
</dbReference>
<feature type="domain" description="Zinc finger CGNR" evidence="1">
    <location>
        <begin position="137"/>
        <end position="179"/>
    </location>
</feature>